<dbReference type="Proteomes" id="UP000284706">
    <property type="component" value="Unassembled WGS sequence"/>
</dbReference>
<keyword evidence="3" id="KW-1185">Reference proteome</keyword>
<accession>A0A409YIS5</accession>
<feature type="compositionally biased region" description="Low complexity" evidence="1">
    <location>
        <begin position="181"/>
        <end position="223"/>
    </location>
</feature>
<comment type="caution">
    <text evidence="2">The sequence shown here is derived from an EMBL/GenBank/DDBJ whole genome shotgun (WGS) entry which is preliminary data.</text>
</comment>
<proteinExistence type="predicted"/>
<evidence type="ECO:0000256" key="1">
    <source>
        <dbReference type="SAM" id="MobiDB-lite"/>
    </source>
</evidence>
<feature type="compositionally biased region" description="Basic and acidic residues" evidence="1">
    <location>
        <begin position="690"/>
        <end position="699"/>
    </location>
</feature>
<dbReference type="EMBL" id="NHYE01000801">
    <property type="protein sequence ID" value="PPR02921.1"/>
    <property type="molecule type" value="Genomic_DNA"/>
</dbReference>
<dbReference type="STRING" id="231916.A0A409YIS5"/>
<feature type="compositionally biased region" description="Low complexity" evidence="1">
    <location>
        <begin position="1017"/>
        <end position="1048"/>
    </location>
</feature>
<feature type="compositionally biased region" description="Low complexity" evidence="1">
    <location>
        <begin position="820"/>
        <end position="857"/>
    </location>
</feature>
<feature type="compositionally biased region" description="Low complexity" evidence="1">
    <location>
        <begin position="1058"/>
        <end position="1080"/>
    </location>
</feature>
<feature type="compositionally biased region" description="Polar residues" evidence="1">
    <location>
        <begin position="672"/>
        <end position="681"/>
    </location>
</feature>
<sequence length="1261" mass="130591">MPRVVFAGLRKDFLTAQLEDYEKALTDGARDDFVNDVLRRFLKRFPLDLPLDKEPSQEHLNAVDDSAPDEEPVLPEALPSGEAEPLYNAAMEKYEAEVSLIETRRAQIARWLKYHLAKKNGVQKTIDPMDPSTIFASRLLGIDIAKPRKIGAFHLYQRAKAELINALYEAAKKGLLPAEASSAATQQGGQAATADSSSQAEPSPSASGPSPPTRTTASRTTSKIGKKGRGGKGPGRVDIASRSTIALDLWKKEAQAVRNDFEARATAEHEAAVAAHEEELSAPPSTLPEDRQACIDRIASVIQPVLNSVAAYTGMKTSLIMGGPEPADGGQINIISLHAGSIRGPVKMNFAQAEREEYNDKVVRTFSAFLAKCYTRDDIRRAALPNAKSALSFLSDNVISYCSASGEDKLNPAGNDGASVTSPAPSSENSSEPPLPSAQSSPPSPSQDSPTSSPSSSETLPSCPSSASNATAEPSTSSASSATSSLPETSSTPSDAASSASPGGATKSARMDDNSPLDGRDQDDEVDYGALPPSHGSGSLDTGTRVLRSSNQRASSPTGAFVARQPSLPPPPSSPLWTPEPTPFSEARSQAAASPPSQIPPTLSQPCDPASATSPLPTNIRIGPPRSKRASNNGSVPGQRLAAVATDSGNVSSPAIAAPIAAPFTLSDLNAQHQTSASEVSGSGGTKKRPSGESIEKQKSSKRRRKGEKENASSGCADGGSKEKARDGGQNVGTGGSQREEGSSGGKKTRKRKTSEAVDNPGEVGRSTLCTSSQDMPSPPKRPKASPTHGEPLSSSASSSTGTPAPSMAVEQAVSLPTAVTTPLSSLVPSPTPVTTPSSSLVPSPTPVTTPSSSLVPSPTPVTTPPSSFVLSPTPVTTPPSSLVPSPTPVTTPSSSFAPSPAPGATPPSPGATPSSLATSSTPGATPSSLATSSTPGATPSSLATSSTQGGATPSSLATSSTPGATPSLLATSSTPGATLSFTAPQATASASTISTPPTTEVFYTPQGMSQEPPTIAPSSQVPSPAPAPSSVSPDPALAPASPACVSPSPSPPPPSTPSLTMSSQTLSPPVDSSPSSTPLSTALADVIRQIPRDCDGALSQTLKLVATASLGNEFNNLVLDWLRFEATYEYKGLEGKSSSRLSAKHRPPPVGDWIQRARVSTYKPTIAPSEFGSDFWAWWAHLQPPWRKVDKNTMSREVGGCWDALDKPSSNGWPSVVAALFFWGRAFAEREVDSESWLNWRMAVQDASWVLVQLRSQRGL</sequence>
<evidence type="ECO:0000313" key="2">
    <source>
        <dbReference type="EMBL" id="PPR02921.1"/>
    </source>
</evidence>
<organism evidence="2 3">
    <name type="scientific">Gymnopilus dilepis</name>
    <dbReference type="NCBI Taxonomy" id="231916"/>
    <lineage>
        <taxon>Eukaryota</taxon>
        <taxon>Fungi</taxon>
        <taxon>Dikarya</taxon>
        <taxon>Basidiomycota</taxon>
        <taxon>Agaricomycotina</taxon>
        <taxon>Agaricomycetes</taxon>
        <taxon>Agaricomycetidae</taxon>
        <taxon>Agaricales</taxon>
        <taxon>Agaricineae</taxon>
        <taxon>Hymenogastraceae</taxon>
        <taxon>Gymnopilus</taxon>
    </lineage>
</organism>
<protein>
    <submittedName>
        <fullName evidence="2">Uncharacterized protein</fullName>
    </submittedName>
</protein>
<feature type="compositionally biased region" description="Polar residues" evidence="1">
    <location>
        <begin position="971"/>
        <end position="982"/>
    </location>
</feature>
<feature type="compositionally biased region" description="Low complexity" evidence="1">
    <location>
        <begin position="794"/>
        <end position="807"/>
    </location>
</feature>
<feature type="region of interest" description="Disordered" evidence="1">
    <location>
        <begin position="410"/>
        <end position="653"/>
    </location>
</feature>
<gene>
    <name evidence="2" type="ORF">CVT26_009776</name>
</gene>
<name>A0A409YIS5_9AGAR</name>
<reference evidence="2 3" key="1">
    <citation type="journal article" date="2018" name="Evol. Lett.">
        <title>Horizontal gene cluster transfer increased hallucinogenic mushroom diversity.</title>
        <authorList>
            <person name="Reynolds H.T."/>
            <person name="Vijayakumar V."/>
            <person name="Gluck-Thaler E."/>
            <person name="Korotkin H.B."/>
            <person name="Matheny P.B."/>
            <person name="Slot J.C."/>
        </authorList>
    </citation>
    <scope>NUCLEOTIDE SEQUENCE [LARGE SCALE GENOMIC DNA]</scope>
    <source>
        <strain evidence="2 3">SRW20</strain>
    </source>
</reference>
<feature type="compositionally biased region" description="Polar residues" evidence="1">
    <location>
        <begin position="536"/>
        <end position="558"/>
    </location>
</feature>
<dbReference type="InParanoid" id="A0A409YIS5"/>
<dbReference type="OrthoDB" id="2683861at2759"/>
<feature type="compositionally biased region" description="Pro residues" evidence="1">
    <location>
        <begin position="567"/>
        <end position="582"/>
    </location>
</feature>
<evidence type="ECO:0000313" key="3">
    <source>
        <dbReference type="Proteomes" id="UP000284706"/>
    </source>
</evidence>
<feature type="compositionally biased region" description="Low complexity" evidence="1">
    <location>
        <begin position="865"/>
        <end position="899"/>
    </location>
</feature>
<feature type="compositionally biased region" description="Low complexity" evidence="1">
    <location>
        <begin position="583"/>
        <end position="596"/>
    </location>
</feature>
<feature type="compositionally biased region" description="Low complexity" evidence="1">
    <location>
        <begin position="422"/>
        <end position="508"/>
    </location>
</feature>
<feature type="region of interest" description="Disordered" evidence="1">
    <location>
        <begin position="181"/>
        <end position="238"/>
    </location>
</feature>
<feature type="region of interest" description="Disordered" evidence="1">
    <location>
        <begin position="672"/>
        <end position="1080"/>
    </location>
</feature>
<feature type="compositionally biased region" description="Pro residues" evidence="1">
    <location>
        <begin position="900"/>
        <end position="911"/>
    </location>
</feature>
<dbReference type="AlphaFoldDB" id="A0A409YIS5"/>
<feature type="compositionally biased region" description="Low complexity" evidence="1">
    <location>
        <begin position="983"/>
        <end position="1000"/>
    </location>
</feature>
<feature type="region of interest" description="Disordered" evidence="1">
    <location>
        <begin position="56"/>
        <end position="79"/>
    </location>
</feature>
<feature type="compositionally biased region" description="Low complexity" evidence="1">
    <location>
        <begin position="912"/>
        <end position="970"/>
    </location>
</feature>